<evidence type="ECO:0000256" key="4">
    <source>
        <dbReference type="ARBA" id="ARBA00023212"/>
    </source>
</evidence>
<dbReference type="PROSITE" id="PS51399">
    <property type="entry name" value="SEP"/>
    <property type="match status" value="1"/>
</dbReference>
<sequence>MAISQFSRGTPIGHVSRSRDEGLLTSLLQKNSTLLHELQIKDEIIQQQSKKLRAAEDRVQVLQAALSVPDTEKEKVEILQACCEKLQEQVFEMEEFLHDYGLIWVGSAGKTNQIFDHLIRRIEDLNNWIGSGEVKVARDPNNSKRAFLKDQTPIPFVLYADGICLYNGPFRSFKEHSTMQFIQDILDGFFPSELQSKFPDGVPFKLTDRRSERFLSIQSSTSVSMAQEHTLGGTGSQSKLIGALSSATKKSDQEGKKSSNLQGVNSFPTEKSHNLVYEAGRLTTTNSTDWLKEIELYPCPQKEPLTLEELISRLPEKTVGRSGRIIDIRRDLHAEFHGTKNPAHIQFVNISPNKEEELPISNDFEKGLVALRVRSEDGSQIYNLRMTPDNTVGQLYACLNGARLEKTIFRLVTMVPNERPIATTNSETGVSNPCYRRALTDMNLTLEQAGLAPRTLLRMEQLSETDIRENKNTPSTVFKLSDKYWVPKCSVLLEDKDVSTDRDKSG</sequence>
<dbReference type="SUPFAM" id="SSF102848">
    <property type="entry name" value="NSFL1 (p97 ATPase) cofactor p47, SEP domain"/>
    <property type="match status" value="1"/>
</dbReference>
<dbReference type="AlphaFoldDB" id="A0A8J4TAQ5"/>
<evidence type="ECO:0000259" key="13">
    <source>
        <dbReference type="PROSITE" id="PS51399"/>
    </source>
</evidence>
<dbReference type="GO" id="GO:0043161">
    <property type="term" value="P:proteasome-mediated ubiquitin-dependent protein catabolic process"/>
    <property type="evidence" value="ECO:0007669"/>
    <property type="project" value="TreeGrafter"/>
</dbReference>
<evidence type="ECO:0000256" key="11">
    <source>
        <dbReference type="SAM" id="MobiDB-lite"/>
    </source>
</evidence>
<reference evidence="14" key="1">
    <citation type="submission" date="2019-05" db="EMBL/GenBank/DDBJ databases">
        <title>Annotation for the trematode Paragonimus heterotremus.</title>
        <authorList>
            <person name="Choi Y.-J."/>
        </authorList>
    </citation>
    <scope>NUCLEOTIDE SEQUENCE</scope>
    <source>
        <strain evidence="14">LC</strain>
    </source>
</reference>
<dbReference type="Gene3D" id="3.10.20.90">
    <property type="entry name" value="Phosphatidylinositol 3-kinase Catalytic Subunit, Chain A, domain 1"/>
    <property type="match status" value="1"/>
</dbReference>
<dbReference type="FunFam" id="3.30.420.210:FF:000003">
    <property type="entry name" value="UBX domain protein 11"/>
    <property type="match status" value="1"/>
</dbReference>
<dbReference type="InterPro" id="IPR012989">
    <property type="entry name" value="SEP_domain"/>
</dbReference>
<evidence type="ECO:0000256" key="1">
    <source>
        <dbReference type="ARBA" id="ARBA00004245"/>
    </source>
</evidence>
<keyword evidence="4" id="KW-0206">Cytoskeleton</keyword>
<feature type="domain" description="UBX" evidence="12">
    <location>
        <begin position="364"/>
        <end position="459"/>
    </location>
</feature>
<evidence type="ECO:0000256" key="9">
    <source>
        <dbReference type="ARBA" id="ARBA00081109"/>
    </source>
</evidence>
<keyword evidence="3 10" id="KW-0175">Coiled coil</keyword>
<dbReference type="PROSITE" id="PS50033">
    <property type="entry name" value="UBX"/>
    <property type="match status" value="1"/>
</dbReference>
<dbReference type="InterPro" id="IPR029071">
    <property type="entry name" value="Ubiquitin-like_domsf"/>
</dbReference>
<dbReference type="GO" id="GO:0005856">
    <property type="term" value="C:cytoskeleton"/>
    <property type="evidence" value="ECO:0007669"/>
    <property type="project" value="UniProtKB-SubCell"/>
</dbReference>
<comment type="caution">
    <text evidence="14">The sequence shown here is derived from an EMBL/GenBank/DDBJ whole genome shotgun (WGS) entry which is preliminary data.</text>
</comment>
<gene>
    <name evidence="14" type="ORF">PHET_05189</name>
</gene>
<dbReference type="InterPro" id="IPR001012">
    <property type="entry name" value="UBX_dom"/>
</dbReference>
<evidence type="ECO:0000256" key="7">
    <source>
        <dbReference type="ARBA" id="ARBA00073759"/>
    </source>
</evidence>
<keyword evidence="2" id="KW-0963">Cytoplasm</keyword>
<comment type="subcellular location">
    <subcellularLocation>
        <location evidence="1">Cytoplasm</location>
        <location evidence="1">Cytoskeleton</location>
    </subcellularLocation>
</comment>
<organism evidence="14 15">
    <name type="scientific">Paragonimus heterotremus</name>
    <dbReference type="NCBI Taxonomy" id="100268"/>
    <lineage>
        <taxon>Eukaryota</taxon>
        <taxon>Metazoa</taxon>
        <taxon>Spiralia</taxon>
        <taxon>Lophotrochozoa</taxon>
        <taxon>Platyhelminthes</taxon>
        <taxon>Trematoda</taxon>
        <taxon>Digenea</taxon>
        <taxon>Plagiorchiida</taxon>
        <taxon>Troglotremata</taxon>
        <taxon>Troglotrematidae</taxon>
        <taxon>Paragonimus</taxon>
    </lineage>
</organism>
<evidence type="ECO:0000256" key="8">
    <source>
        <dbReference type="ARBA" id="ARBA00075811"/>
    </source>
</evidence>
<keyword evidence="15" id="KW-1185">Reference proteome</keyword>
<evidence type="ECO:0000313" key="15">
    <source>
        <dbReference type="Proteomes" id="UP000748531"/>
    </source>
</evidence>
<dbReference type="PANTHER" id="PTHR23333">
    <property type="entry name" value="UBX DOMAIN CONTAINING PROTEIN"/>
    <property type="match status" value="1"/>
</dbReference>
<evidence type="ECO:0000256" key="10">
    <source>
        <dbReference type="SAM" id="Coils"/>
    </source>
</evidence>
<accession>A0A8J4TAQ5</accession>
<comment type="subunit">
    <text evidence="6">Interacts with GNA12, GNA13, RND1, RND2 and RND3.</text>
</comment>
<dbReference type="Pfam" id="PF08059">
    <property type="entry name" value="SEP"/>
    <property type="match status" value="1"/>
</dbReference>
<evidence type="ECO:0000256" key="6">
    <source>
        <dbReference type="ARBA" id="ARBA00062345"/>
    </source>
</evidence>
<protein>
    <recommendedName>
        <fullName evidence="7">UBX domain-containing protein 11</fullName>
    </recommendedName>
    <alternativeName>
        <fullName evidence="9">Socius</fullName>
    </alternativeName>
    <alternativeName>
        <fullName evidence="8">UBX domain-containing protein 5</fullName>
    </alternativeName>
</protein>
<evidence type="ECO:0000256" key="3">
    <source>
        <dbReference type="ARBA" id="ARBA00023054"/>
    </source>
</evidence>
<dbReference type="GO" id="GO:0043130">
    <property type="term" value="F:ubiquitin binding"/>
    <property type="evidence" value="ECO:0007669"/>
    <property type="project" value="TreeGrafter"/>
</dbReference>
<dbReference type="Gene3D" id="3.30.420.210">
    <property type="entry name" value="SEP domain"/>
    <property type="match status" value="1"/>
</dbReference>
<dbReference type="Proteomes" id="UP000748531">
    <property type="component" value="Unassembled WGS sequence"/>
</dbReference>
<evidence type="ECO:0000256" key="5">
    <source>
        <dbReference type="ARBA" id="ARBA00059434"/>
    </source>
</evidence>
<feature type="domain" description="SEP" evidence="13">
    <location>
        <begin position="151"/>
        <end position="215"/>
    </location>
</feature>
<comment type="function">
    <text evidence="5">May be involved in the reorganization of actin cytoskeleton mediated by RND1, RND2 and RND3. Promotes RHOA activation mediated by GNA12 and GNA13.</text>
</comment>
<dbReference type="PANTHER" id="PTHR23333:SF4">
    <property type="entry name" value="UBX DOMAIN-CONTAINING PROTEIN 11"/>
    <property type="match status" value="1"/>
</dbReference>
<dbReference type="InterPro" id="IPR036241">
    <property type="entry name" value="NSFL1C_SEP_dom_sf"/>
</dbReference>
<evidence type="ECO:0000256" key="2">
    <source>
        <dbReference type="ARBA" id="ARBA00022490"/>
    </source>
</evidence>
<feature type="region of interest" description="Disordered" evidence="11">
    <location>
        <begin position="243"/>
        <end position="266"/>
    </location>
</feature>
<evidence type="ECO:0000313" key="14">
    <source>
        <dbReference type="EMBL" id="KAF5401104.1"/>
    </source>
</evidence>
<feature type="coiled-coil region" evidence="10">
    <location>
        <begin position="38"/>
        <end position="65"/>
    </location>
</feature>
<dbReference type="SUPFAM" id="SSF54236">
    <property type="entry name" value="Ubiquitin-like"/>
    <property type="match status" value="1"/>
</dbReference>
<name>A0A8J4TAQ5_9TREM</name>
<proteinExistence type="predicted"/>
<dbReference type="EMBL" id="LUCH01002703">
    <property type="protein sequence ID" value="KAF5401104.1"/>
    <property type="molecule type" value="Genomic_DNA"/>
</dbReference>
<dbReference type="OrthoDB" id="25887at2759"/>
<evidence type="ECO:0000259" key="12">
    <source>
        <dbReference type="PROSITE" id="PS50033"/>
    </source>
</evidence>